<feature type="transmembrane region" description="Helical" evidence="1">
    <location>
        <begin position="40"/>
        <end position="58"/>
    </location>
</feature>
<name>A0A7W9SGG3_9FIRM</name>
<comment type="caution">
    <text evidence="2">The sequence shown here is derived from an EMBL/GenBank/DDBJ whole genome shotgun (WGS) entry which is preliminary data.</text>
</comment>
<sequence length="341" mass="40241">MGLSQEELKKINELQNTAQLQHGWKAIRNIITWRERVKKYLILIMLLPFLSLIITYGLMTLVDEGILPRSDFMHEFLRLLSCLVLFSLALYFFTAFFYSFFVDRLDRKKKRKLRSLYEREILTPILQALYPTAEVDTEYHIALNTIKEVVPSAKCYIQSGILELHDERDLEIVDLYAFSVEKGDNGYDDITDFLGQVYSIKNPLSSKGKLWIVPTEHFLNFETEDGYLGTTQDGNKIDVEDIQHNEHYNIYCTDELSARKFLSPTVIEWFNSMTSRRKLSFYINESRIYFANYNNKYFFDAPDDQKKYMAWRIENVARKISYAMDFANEVTEMLHKHEGFS</sequence>
<dbReference type="Pfam" id="PF11335">
    <property type="entry name" value="DUF3137"/>
    <property type="match status" value="1"/>
</dbReference>
<keyword evidence="1" id="KW-1133">Transmembrane helix</keyword>
<keyword evidence="1" id="KW-0812">Transmembrane</keyword>
<dbReference type="AlphaFoldDB" id="A0A7W9SGG3"/>
<dbReference type="Proteomes" id="UP000522163">
    <property type="component" value="Unassembled WGS sequence"/>
</dbReference>
<evidence type="ECO:0000313" key="3">
    <source>
        <dbReference type="Proteomes" id="UP000522163"/>
    </source>
</evidence>
<dbReference type="InterPro" id="IPR021484">
    <property type="entry name" value="DUF3137"/>
</dbReference>
<dbReference type="RefSeq" id="WP_183684284.1">
    <property type="nucleotide sequence ID" value="NZ_JACHHH010000008.1"/>
</dbReference>
<evidence type="ECO:0000313" key="2">
    <source>
        <dbReference type="EMBL" id="MBB6041707.1"/>
    </source>
</evidence>
<organism evidence="2 3">
    <name type="scientific">Oribacterium sinus</name>
    <dbReference type="NCBI Taxonomy" id="237576"/>
    <lineage>
        <taxon>Bacteria</taxon>
        <taxon>Bacillati</taxon>
        <taxon>Bacillota</taxon>
        <taxon>Clostridia</taxon>
        <taxon>Lachnospirales</taxon>
        <taxon>Lachnospiraceae</taxon>
        <taxon>Oribacterium</taxon>
    </lineage>
</organism>
<reference evidence="2 3" key="1">
    <citation type="submission" date="2020-08" db="EMBL/GenBank/DDBJ databases">
        <title>Genomic Encyclopedia of Type Strains, Phase IV (KMG-IV): sequencing the most valuable type-strain genomes for metagenomic binning, comparative biology and taxonomic classification.</title>
        <authorList>
            <person name="Goeker M."/>
        </authorList>
    </citation>
    <scope>NUCLEOTIDE SEQUENCE [LARGE SCALE GENOMIC DNA]</scope>
    <source>
        <strain evidence="2 3">DSM 17245</strain>
    </source>
</reference>
<gene>
    <name evidence="2" type="ORF">HNQ46_001697</name>
</gene>
<dbReference type="EMBL" id="JACHHH010000008">
    <property type="protein sequence ID" value="MBB6041707.1"/>
    <property type="molecule type" value="Genomic_DNA"/>
</dbReference>
<feature type="transmembrane region" description="Helical" evidence="1">
    <location>
        <begin position="78"/>
        <end position="102"/>
    </location>
</feature>
<evidence type="ECO:0000256" key="1">
    <source>
        <dbReference type="SAM" id="Phobius"/>
    </source>
</evidence>
<evidence type="ECO:0008006" key="4">
    <source>
        <dbReference type="Google" id="ProtNLM"/>
    </source>
</evidence>
<accession>A0A7W9SGG3</accession>
<proteinExistence type="predicted"/>
<protein>
    <recommendedName>
        <fullName evidence="4">DUF3137 domain-containing protein</fullName>
    </recommendedName>
</protein>
<dbReference type="GeneID" id="85015232"/>
<keyword evidence="1" id="KW-0472">Membrane</keyword>